<dbReference type="GO" id="GO:0003700">
    <property type="term" value="F:DNA-binding transcription factor activity"/>
    <property type="evidence" value="ECO:0007669"/>
    <property type="project" value="InterPro"/>
</dbReference>
<dbReference type="Pfam" id="PF03466">
    <property type="entry name" value="LysR_substrate"/>
    <property type="match status" value="1"/>
</dbReference>
<keyword evidence="4" id="KW-0804">Transcription</keyword>
<dbReference type="Proteomes" id="UP000598146">
    <property type="component" value="Unassembled WGS sequence"/>
</dbReference>
<dbReference type="SUPFAM" id="SSF46785">
    <property type="entry name" value="Winged helix' DNA-binding domain"/>
    <property type="match status" value="1"/>
</dbReference>
<dbReference type="InterPro" id="IPR005119">
    <property type="entry name" value="LysR_subst-bd"/>
</dbReference>
<evidence type="ECO:0000313" key="7">
    <source>
        <dbReference type="Proteomes" id="UP000598146"/>
    </source>
</evidence>
<evidence type="ECO:0000256" key="1">
    <source>
        <dbReference type="ARBA" id="ARBA00009437"/>
    </source>
</evidence>
<evidence type="ECO:0000256" key="4">
    <source>
        <dbReference type="ARBA" id="ARBA00023163"/>
    </source>
</evidence>
<dbReference type="GO" id="GO:0032993">
    <property type="term" value="C:protein-DNA complex"/>
    <property type="evidence" value="ECO:0007669"/>
    <property type="project" value="TreeGrafter"/>
</dbReference>
<keyword evidence="3" id="KW-0238">DNA-binding</keyword>
<dbReference type="InterPro" id="IPR036390">
    <property type="entry name" value="WH_DNA-bd_sf"/>
</dbReference>
<comment type="caution">
    <text evidence="6">The sequence shown here is derived from an EMBL/GenBank/DDBJ whole genome shotgun (WGS) entry which is preliminary data.</text>
</comment>
<dbReference type="SUPFAM" id="SSF53850">
    <property type="entry name" value="Periplasmic binding protein-like II"/>
    <property type="match status" value="1"/>
</dbReference>
<feature type="domain" description="HTH lysR-type" evidence="5">
    <location>
        <begin position="1"/>
        <end position="59"/>
    </location>
</feature>
<protein>
    <submittedName>
        <fullName evidence="6">LysR family transcriptional regulator</fullName>
    </submittedName>
</protein>
<dbReference type="PROSITE" id="PS50931">
    <property type="entry name" value="HTH_LYSR"/>
    <property type="match status" value="1"/>
</dbReference>
<evidence type="ECO:0000313" key="6">
    <source>
        <dbReference type="EMBL" id="MBG0568846.1"/>
    </source>
</evidence>
<name>A0A931G5G9_9ACTN</name>
<dbReference type="InterPro" id="IPR000847">
    <property type="entry name" value="LysR_HTH_N"/>
</dbReference>
<keyword evidence="7" id="KW-1185">Reference proteome</keyword>
<sequence length="260" mass="28373">MLERHEIEAFLTLGEELHFGRTAQRLHVSTTRVSQTIAKLERRIGVPLFHRTSRRVTLTEAGRRLRDDLRPAWAQVTAAVQRATGRLSVAFVGAATGQLLLQVVALYQQRHPAAEVPVREAQLGEYAAWLRDGVADAALVPYPVKDLVAGGTLIAEARMLAVPAQHPLAAQAAVPAAALADLPILPPAATFQELLTCVGSGRGMLPVGAHVRRYYPRPDVAYLPIRGADPVEWGLAWHEDRANDRILGFNRAALDVVHRA</sequence>
<dbReference type="FunFam" id="1.10.10.10:FF:000001">
    <property type="entry name" value="LysR family transcriptional regulator"/>
    <property type="match status" value="1"/>
</dbReference>
<organism evidence="6 7">
    <name type="scientific">Actinoplanes aureus</name>
    <dbReference type="NCBI Taxonomy" id="2792083"/>
    <lineage>
        <taxon>Bacteria</taxon>
        <taxon>Bacillati</taxon>
        <taxon>Actinomycetota</taxon>
        <taxon>Actinomycetes</taxon>
        <taxon>Micromonosporales</taxon>
        <taxon>Micromonosporaceae</taxon>
        <taxon>Actinoplanes</taxon>
    </lineage>
</organism>
<gene>
    <name evidence="6" type="ORF">I4J89_46285</name>
</gene>
<dbReference type="InterPro" id="IPR036388">
    <property type="entry name" value="WH-like_DNA-bd_sf"/>
</dbReference>
<evidence type="ECO:0000256" key="3">
    <source>
        <dbReference type="ARBA" id="ARBA00023125"/>
    </source>
</evidence>
<comment type="similarity">
    <text evidence="1">Belongs to the LysR transcriptional regulatory family.</text>
</comment>
<dbReference type="RefSeq" id="WP_196420612.1">
    <property type="nucleotide sequence ID" value="NZ_JADQTO010000046.1"/>
</dbReference>
<reference evidence="6" key="1">
    <citation type="submission" date="2020-11" db="EMBL/GenBank/DDBJ databases">
        <title>Isolation and identification of active actinomycetes.</title>
        <authorList>
            <person name="Sun X."/>
        </authorList>
    </citation>
    <scope>NUCLEOTIDE SEQUENCE</scope>
    <source>
        <strain evidence="6">NEAU-A11</strain>
    </source>
</reference>
<keyword evidence="2" id="KW-0805">Transcription regulation</keyword>
<accession>A0A931G5G9</accession>
<dbReference type="PANTHER" id="PTHR30346:SF0">
    <property type="entry name" value="HCA OPERON TRANSCRIPTIONAL ACTIVATOR HCAR"/>
    <property type="match status" value="1"/>
</dbReference>
<evidence type="ECO:0000256" key="2">
    <source>
        <dbReference type="ARBA" id="ARBA00023015"/>
    </source>
</evidence>
<dbReference type="GO" id="GO:0003677">
    <property type="term" value="F:DNA binding"/>
    <property type="evidence" value="ECO:0007669"/>
    <property type="project" value="UniProtKB-KW"/>
</dbReference>
<dbReference type="EMBL" id="JADQTO010000046">
    <property type="protein sequence ID" value="MBG0568846.1"/>
    <property type="molecule type" value="Genomic_DNA"/>
</dbReference>
<dbReference type="Pfam" id="PF00126">
    <property type="entry name" value="HTH_1"/>
    <property type="match status" value="1"/>
</dbReference>
<proteinExistence type="inferred from homology"/>
<evidence type="ECO:0000259" key="5">
    <source>
        <dbReference type="PROSITE" id="PS50931"/>
    </source>
</evidence>
<dbReference type="AlphaFoldDB" id="A0A931G5G9"/>
<dbReference type="PANTHER" id="PTHR30346">
    <property type="entry name" value="TRANSCRIPTIONAL DUAL REGULATOR HCAR-RELATED"/>
    <property type="match status" value="1"/>
</dbReference>
<dbReference type="Gene3D" id="3.40.190.10">
    <property type="entry name" value="Periplasmic binding protein-like II"/>
    <property type="match status" value="2"/>
</dbReference>
<dbReference type="Gene3D" id="1.10.10.10">
    <property type="entry name" value="Winged helix-like DNA-binding domain superfamily/Winged helix DNA-binding domain"/>
    <property type="match status" value="1"/>
</dbReference>